<accession>A0A1G2CCP8</accession>
<comment type="caution">
    <text evidence="1">The sequence shown here is derived from an EMBL/GenBank/DDBJ whole genome shotgun (WGS) entry which is preliminary data.</text>
</comment>
<dbReference type="AlphaFoldDB" id="A0A1G2CCP8"/>
<gene>
    <name evidence="1" type="ORF">A2945_04260</name>
</gene>
<sequence>MRALLPSRPVPIFAAVLHGREEREAVRRSIAEGGRFKNPRMVAVGLAGARRGDRITTGQIINQASKKYPHAI</sequence>
<proteinExistence type="predicted"/>
<reference evidence="1 2" key="1">
    <citation type="journal article" date="2016" name="Nat. Commun.">
        <title>Thousands of microbial genomes shed light on interconnected biogeochemical processes in an aquifer system.</title>
        <authorList>
            <person name="Anantharaman K."/>
            <person name="Brown C.T."/>
            <person name="Hug L.A."/>
            <person name="Sharon I."/>
            <person name="Castelle C.J."/>
            <person name="Probst A.J."/>
            <person name="Thomas B.C."/>
            <person name="Singh A."/>
            <person name="Wilkins M.J."/>
            <person name="Karaoz U."/>
            <person name="Brodie E.L."/>
            <person name="Williams K.H."/>
            <person name="Hubbard S.S."/>
            <person name="Banfield J.F."/>
        </authorList>
    </citation>
    <scope>NUCLEOTIDE SEQUENCE [LARGE SCALE GENOMIC DNA]</scope>
</reference>
<evidence type="ECO:0000313" key="1">
    <source>
        <dbReference type="EMBL" id="OGY99144.1"/>
    </source>
</evidence>
<dbReference type="EMBL" id="MHLA01000020">
    <property type="protein sequence ID" value="OGY99144.1"/>
    <property type="molecule type" value="Genomic_DNA"/>
</dbReference>
<organism evidence="1 2">
    <name type="scientific">Candidatus Liptonbacteria bacterium RIFCSPLOWO2_01_FULL_52_25</name>
    <dbReference type="NCBI Taxonomy" id="1798650"/>
    <lineage>
        <taxon>Bacteria</taxon>
        <taxon>Candidatus Liptoniibacteriota</taxon>
    </lineage>
</organism>
<evidence type="ECO:0000313" key="2">
    <source>
        <dbReference type="Proteomes" id="UP000178880"/>
    </source>
</evidence>
<dbReference type="Proteomes" id="UP000178880">
    <property type="component" value="Unassembled WGS sequence"/>
</dbReference>
<name>A0A1G2CCP8_9BACT</name>
<protein>
    <submittedName>
        <fullName evidence="1">Uncharacterized protein</fullName>
    </submittedName>
</protein>